<evidence type="ECO:0000313" key="3">
    <source>
        <dbReference type="EnsemblMetazoa" id="ENSAATROPP008067"/>
    </source>
</evidence>
<dbReference type="Proteomes" id="UP000075880">
    <property type="component" value="Unassembled WGS sequence"/>
</dbReference>
<feature type="domain" description="DUF753" evidence="2">
    <location>
        <begin position="676"/>
        <end position="755"/>
    </location>
</feature>
<feature type="signal peptide" evidence="1">
    <location>
        <begin position="1"/>
        <end position="26"/>
    </location>
</feature>
<dbReference type="EnsemblMetazoa" id="ENSAATROPT008934">
    <property type="protein sequence ID" value="ENSAATROPP008067"/>
    <property type="gene ID" value="ENSAATROPG007276"/>
</dbReference>
<name>A0AAG5D9Z7_ANOAO</name>
<evidence type="ECO:0000259" key="2">
    <source>
        <dbReference type="Pfam" id="PF05444"/>
    </source>
</evidence>
<keyword evidence="1" id="KW-0732">Signal</keyword>
<evidence type="ECO:0000256" key="1">
    <source>
        <dbReference type="SAM" id="SignalP"/>
    </source>
</evidence>
<feature type="domain" description="DUF753" evidence="2">
    <location>
        <begin position="512"/>
        <end position="584"/>
    </location>
</feature>
<feature type="domain" description="DUF753" evidence="2">
    <location>
        <begin position="594"/>
        <end position="666"/>
    </location>
</feature>
<dbReference type="PANTHER" id="PTHR21721:SF27">
    <property type="entry name" value="GH09876P"/>
    <property type="match status" value="1"/>
</dbReference>
<reference evidence="3" key="1">
    <citation type="submission" date="2024-04" db="UniProtKB">
        <authorList>
            <consortium name="EnsemblMetazoa"/>
        </authorList>
    </citation>
    <scope>IDENTIFICATION</scope>
    <source>
        <strain evidence="3">EBRO</strain>
    </source>
</reference>
<keyword evidence="4" id="KW-1185">Reference proteome</keyword>
<dbReference type="Pfam" id="PF05444">
    <property type="entry name" value="DUF753"/>
    <property type="match status" value="7"/>
</dbReference>
<dbReference type="InterPro" id="IPR008472">
    <property type="entry name" value="DUF753"/>
</dbReference>
<sequence length="888" mass="93552">MKNRERMLVPVVLVLAGTFFWSGAAARDCYSCSGEDCVKVSTAGYTITCPNADDLCYTRFDVTTLLAMERGCLTLATVATCIADECVSCDTDDLCNELGHPQHQCAVCSSVSTAECGTDPAGLAETQCAAATSVDLTAAQCYSRVIGSVTERGCITSQSEVDGCNGVDCATCTGAGCNKVEFPTDRQQCIDCENTDTCDTDSTTAAICDDPYDVCVTLRRANGAVKKSCEKALSSADATYCQTNPAQCAFCGKKLCNGVAFSASNSLAGNQRSCYRCAGTGCLRSSADLATCRLFDDDCFSSFSGFNPTRRGCSSELSTSELRTCREAEAARSECAICSESECNLVSRADHRCAYCSSVANAACIAPASGALPVLQCPAPSTEILSDAQCYTKVIGSSTERGCISAASDLLGCSADGSNCATCGIEDGGQGCNTQVFPSDRRRCMIGSTVNAYCPNPWDDCVQLLQGGIRRRTCRSLLTATERAFCSATSNRCQFCSTDNCNVAEVTFDYVDCLSCDSTTDSRCATNPAALTTFTRCTNCATAIIAGTVRRGCLASMPAEVSALCTTIVSSTTQCQRCSTNRCNRGNFPAARLQCFRCTNPPCVSHQSVRLEYCPEYRVNDTCVLQTDASGQLLRLDCSSSLTEAELSVCSASAALCQTCSTPGCNDPMAHGTSGSCVQCRSGLHPLCRDEPARVPAEPCSSPTNAACYSRLVDVGGVVGATERGCFADLGSTEQSACTRGENCLVCNSRIANCNTVQYPVAPLRCFQCDSRTDGDSCRAAQTIEAPECPTYDLANKCYTVVQANGATVRKCSTASRETECASVSTCEVCLYSGCNRKASGDVGTTVAPVVTTTPGPRNGADDIIGRRCLLYVSLWVTALAIANIRTQ</sequence>
<organism evidence="3 4">
    <name type="scientific">Anopheles atroparvus</name>
    <name type="common">European mosquito</name>
    <dbReference type="NCBI Taxonomy" id="41427"/>
    <lineage>
        <taxon>Eukaryota</taxon>
        <taxon>Metazoa</taxon>
        <taxon>Ecdysozoa</taxon>
        <taxon>Arthropoda</taxon>
        <taxon>Hexapoda</taxon>
        <taxon>Insecta</taxon>
        <taxon>Pterygota</taxon>
        <taxon>Neoptera</taxon>
        <taxon>Endopterygota</taxon>
        <taxon>Diptera</taxon>
        <taxon>Nematocera</taxon>
        <taxon>Culicoidea</taxon>
        <taxon>Culicidae</taxon>
        <taxon>Anophelinae</taxon>
        <taxon>Anopheles</taxon>
    </lineage>
</organism>
<protein>
    <recommendedName>
        <fullName evidence="2">DUF753 domain-containing protein</fullName>
    </recommendedName>
</protein>
<dbReference type="PANTHER" id="PTHR21721">
    <property type="entry name" value="GH09876P-RELATED"/>
    <property type="match status" value="1"/>
</dbReference>
<proteinExistence type="predicted"/>
<accession>A0AAG5D9Z7</accession>
<feature type="chain" id="PRO_5042588136" description="DUF753 domain-containing protein" evidence="1">
    <location>
        <begin position="27"/>
        <end position="888"/>
    </location>
</feature>
<feature type="domain" description="DUF753" evidence="2">
    <location>
        <begin position="273"/>
        <end position="344"/>
    </location>
</feature>
<feature type="domain" description="DUF753" evidence="2">
    <location>
        <begin position="352"/>
        <end position="433"/>
    </location>
</feature>
<dbReference type="AlphaFoldDB" id="A0AAG5D9Z7"/>
<feature type="domain" description="DUF753" evidence="2">
    <location>
        <begin position="104"/>
        <end position="178"/>
    </location>
</feature>
<evidence type="ECO:0000313" key="4">
    <source>
        <dbReference type="Proteomes" id="UP000075880"/>
    </source>
</evidence>
<feature type="domain" description="DUF753" evidence="2">
    <location>
        <begin position="765"/>
        <end position="836"/>
    </location>
</feature>